<reference evidence="5 6" key="1">
    <citation type="submission" date="2018-06" db="EMBL/GenBank/DDBJ databases">
        <authorList>
            <consortium name="Pathogen Informatics"/>
            <person name="Doyle S."/>
        </authorList>
    </citation>
    <scope>NUCLEOTIDE SEQUENCE [LARGE SCALE GENOMIC DNA]</scope>
    <source>
        <strain evidence="6">ATCC 11859 / DSM 33 / NCIB 8841 / NCTC 4822</strain>
    </source>
</reference>
<comment type="subunit">
    <text evidence="4">Homodimer.</text>
</comment>
<organism evidence="5 6">
    <name type="scientific">Sporosarcina pasteurii</name>
    <name type="common">Bacillus pasteurii</name>
    <dbReference type="NCBI Taxonomy" id="1474"/>
    <lineage>
        <taxon>Bacteria</taxon>
        <taxon>Bacillati</taxon>
        <taxon>Bacillota</taxon>
        <taxon>Bacilli</taxon>
        <taxon>Bacillales</taxon>
        <taxon>Caryophanaceae</taxon>
        <taxon>Sporosarcina</taxon>
    </lineage>
</organism>
<evidence type="ECO:0000313" key="6">
    <source>
        <dbReference type="Proteomes" id="UP000254519"/>
    </source>
</evidence>
<dbReference type="CDD" id="cd02440">
    <property type="entry name" value="AdoMet_MTases"/>
    <property type="match status" value="1"/>
</dbReference>
<dbReference type="InterPro" id="IPR029063">
    <property type="entry name" value="SAM-dependent_MTases_sf"/>
</dbReference>
<dbReference type="EC" id="2.1.1.-" evidence="4"/>
<dbReference type="GO" id="GO:0008757">
    <property type="term" value="F:S-adenosylmethionine-dependent methyltransferase activity"/>
    <property type="evidence" value="ECO:0007669"/>
    <property type="project" value="TreeGrafter"/>
</dbReference>
<dbReference type="PANTHER" id="PTHR10509:SF14">
    <property type="entry name" value="CAFFEOYL-COA O-METHYLTRANSFERASE 3-RELATED"/>
    <property type="match status" value="1"/>
</dbReference>
<evidence type="ECO:0000256" key="1">
    <source>
        <dbReference type="ARBA" id="ARBA00022603"/>
    </source>
</evidence>
<feature type="binding site" evidence="4">
    <location>
        <position position="41"/>
    </location>
    <ligand>
        <name>S-adenosyl-L-methionine</name>
        <dbReference type="ChEBI" id="CHEBI:59789"/>
    </ligand>
</feature>
<dbReference type="EMBL" id="UGYZ01000002">
    <property type="protein sequence ID" value="SUJ03609.1"/>
    <property type="molecule type" value="Genomic_DNA"/>
</dbReference>
<dbReference type="InterPro" id="IPR050362">
    <property type="entry name" value="Cation-dep_OMT"/>
</dbReference>
<evidence type="ECO:0000256" key="4">
    <source>
        <dbReference type="HAMAP-Rule" id="MF_02217"/>
    </source>
</evidence>
<feature type="binding site" evidence="4">
    <location>
        <position position="136"/>
    </location>
    <ligand>
        <name>S-adenosyl-L-methionine</name>
        <dbReference type="ChEBI" id="CHEBI:59789"/>
    </ligand>
</feature>
<feature type="binding site" evidence="4">
    <location>
        <position position="71"/>
    </location>
    <ligand>
        <name>S-adenosyl-L-methionine</name>
        <dbReference type="ChEBI" id="CHEBI:59789"/>
    </ligand>
</feature>
<dbReference type="Gene3D" id="3.40.50.150">
    <property type="entry name" value="Vaccinia Virus protein VP39"/>
    <property type="match status" value="1"/>
</dbReference>
<evidence type="ECO:0000256" key="3">
    <source>
        <dbReference type="ARBA" id="ARBA00022691"/>
    </source>
</evidence>
<feature type="binding site" evidence="4">
    <location>
        <position position="163"/>
    </location>
    <ligand>
        <name>Mg(2+)</name>
        <dbReference type="ChEBI" id="CHEBI:18420"/>
    </ligand>
</feature>
<dbReference type="PROSITE" id="PS51682">
    <property type="entry name" value="SAM_OMT_I"/>
    <property type="match status" value="1"/>
</dbReference>
<name>A0A380BN16_SPOPA</name>
<comment type="catalytic activity">
    <reaction evidence="4">
        <text>5-hydroxyuridine(34) in tRNA + S-adenosyl-L-methionine = 5-methoxyuridine(34) in tRNA + S-adenosyl-L-homocysteine + H(+)</text>
        <dbReference type="Rhea" id="RHEA:60524"/>
        <dbReference type="Rhea" id="RHEA-COMP:13381"/>
        <dbReference type="Rhea" id="RHEA-COMP:15591"/>
        <dbReference type="ChEBI" id="CHEBI:15378"/>
        <dbReference type="ChEBI" id="CHEBI:57856"/>
        <dbReference type="ChEBI" id="CHEBI:59789"/>
        <dbReference type="ChEBI" id="CHEBI:136877"/>
        <dbReference type="ChEBI" id="CHEBI:143860"/>
    </reaction>
</comment>
<dbReference type="Pfam" id="PF01596">
    <property type="entry name" value="Methyltransf_3"/>
    <property type="match status" value="1"/>
</dbReference>
<dbReference type="InterPro" id="IPR002935">
    <property type="entry name" value="SAM_O-MeTrfase"/>
</dbReference>
<dbReference type="GO" id="GO:0000287">
    <property type="term" value="F:magnesium ion binding"/>
    <property type="evidence" value="ECO:0007669"/>
    <property type="project" value="UniProtKB-UniRule"/>
</dbReference>
<comment type="function">
    <text evidence="4">Catalyzes the methylation of 5-hydroxyuridine (ho5U) to form 5-methoxyuridine (mo5U) at position 34 in tRNAs.</text>
</comment>
<dbReference type="HAMAP" id="MF_02217">
    <property type="entry name" value="TrmR_methyltr"/>
    <property type="match status" value="1"/>
</dbReference>
<feature type="binding site" evidence="4">
    <location>
        <begin position="116"/>
        <end position="117"/>
    </location>
    <ligand>
        <name>S-adenosyl-L-methionine</name>
        <dbReference type="ChEBI" id="CHEBI:59789"/>
    </ligand>
</feature>
<accession>A0A380BN16</accession>
<feature type="binding site" evidence="4">
    <location>
        <position position="136"/>
    </location>
    <ligand>
        <name>Mg(2+)</name>
        <dbReference type="ChEBI" id="CHEBI:18420"/>
    </ligand>
</feature>
<dbReference type="Proteomes" id="UP000254519">
    <property type="component" value="Unassembled WGS sequence"/>
</dbReference>
<dbReference type="InterPro" id="IPR043675">
    <property type="entry name" value="TrmR_methyltr"/>
</dbReference>
<keyword evidence="3 4" id="KW-0949">S-adenosyl-L-methionine</keyword>
<feature type="binding site" evidence="4">
    <location>
        <position position="88"/>
    </location>
    <ligand>
        <name>S-adenosyl-L-methionine</name>
        <dbReference type="ChEBI" id="CHEBI:59789"/>
    </ligand>
</feature>
<dbReference type="RefSeq" id="WP_115360862.1">
    <property type="nucleotide sequence ID" value="NZ_CP038012.1"/>
</dbReference>
<keyword evidence="1 4" id="KW-0489">Methyltransferase</keyword>
<dbReference type="SUPFAM" id="SSF53335">
    <property type="entry name" value="S-adenosyl-L-methionine-dependent methyltransferases"/>
    <property type="match status" value="1"/>
</dbReference>
<gene>
    <name evidence="4" type="primary">trmR</name>
    <name evidence="5" type="ORF">NCTC4822_01463</name>
</gene>
<evidence type="ECO:0000313" key="5">
    <source>
        <dbReference type="EMBL" id="SUJ03609.1"/>
    </source>
</evidence>
<keyword evidence="4" id="KW-0819">tRNA processing</keyword>
<keyword evidence="6" id="KW-1185">Reference proteome</keyword>
<dbReference type="OrthoDB" id="9799672at2"/>
<dbReference type="GO" id="GO:0030488">
    <property type="term" value="P:tRNA methylation"/>
    <property type="evidence" value="ECO:0007669"/>
    <property type="project" value="UniProtKB-UniRule"/>
</dbReference>
<dbReference type="GO" id="GO:0016300">
    <property type="term" value="F:tRNA (uridine) methyltransferase activity"/>
    <property type="evidence" value="ECO:0007669"/>
    <property type="project" value="UniProtKB-UniRule"/>
</dbReference>
<dbReference type="AlphaFoldDB" id="A0A380BN16"/>
<feature type="binding site" evidence="4">
    <location>
        <position position="162"/>
    </location>
    <ligand>
        <name>Mg(2+)</name>
        <dbReference type="ChEBI" id="CHEBI:18420"/>
    </ligand>
</feature>
<evidence type="ECO:0000256" key="2">
    <source>
        <dbReference type="ARBA" id="ARBA00022679"/>
    </source>
</evidence>
<comment type="similarity">
    <text evidence="4">Belongs to the class I-like SAM-binding methyltransferase superfamily. Cation-dependent O-methyltransferase family.</text>
</comment>
<sequence>MIEELATIYNYENYLADLGKEKNSLLLEMESYAKKNHVPIMGSQAIETFIGLLSLQKPRCILEIGSAIGYSAIRMAHAFPNASITTIERDSERFHKAVEYIEASEMSQRIEIIEADALELSIDTHLKKPYDALFIDAAKGQYKRFFEKYSPLVIPGGVIYCDNMFMHGMVLQEDKDVPRRKRTMIRNLKEFTSWVMAHPSFDTFLLPVGDGILIAIKKEA</sequence>
<keyword evidence="4" id="KW-0479">Metal-binding</keyword>
<dbReference type="GO" id="GO:0008171">
    <property type="term" value="F:O-methyltransferase activity"/>
    <property type="evidence" value="ECO:0007669"/>
    <property type="project" value="InterPro"/>
</dbReference>
<keyword evidence="2 4" id="KW-0808">Transferase</keyword>
<keyword evidence="4" id="KW-0460">Magnesium</keyword>
<dbReference type="PANTHER" id="PTHR10509">
    <property type="entry name" value="O-METHYLTRANSFERASE-RELATED"/>
    <property type="match status" value="1"/>
</dbReference>
<proteinExistence type="inferred from homology"/>
<protein>
    <recommendedName>
        <fullName evidence="4">tRNA 5-hydroxyuridine methyltransferase</fullName>
        <ecNumber evidence="4">2.1.1.-</ecNumber>
    </recommendedName>
    <alternativeName>
        <fullName evidence="4">ho5U methyltransferase</fullName>
    </alternativeName>
</protein>